<reference evidence="3 4" key="1">
    <citation type="journal article" date="2019" name="Sci. Rep.">
        <title>Comparative genomics of chytrid fungi reveal insights into the obligate biotrophic and pathogenic lifestyle of Synchytrium endobioticum.</title>
        <authorList>
            <person name="van de Vossenberg B.T.L.H."/>
            <person name="Warris S."/>
            <person name="Nguyen H.D.T."/>
            <person name="van Gent-Pelzer M.P.E."/>
            <person name="Joly D.L."/>
            <person name="van de Geest H.C."/>
            <person name="Bonants P.J.M."/>
            <person name="Smith D.S."/>
            <person name="Levesque C.A."/>
            <person name="van der Lee T.A.J."/>
        </authorList>
    </citation>
    <scope>NUCLEOTIDE SEQUENCE [LARGE SCALE GENOMIC DNA]</scope>
    <source>
        <strain evidence="3 4">CBS 809.83</strain>
    </source>
</reference>
<dbReference type="Gene3D" id="3.60.21.10">
    <property type="match status" value="1"/>
</dbReference>
<dbReference type="PANTHER" id="PTHR37523:SF1">
    <property type="entry name" value="CALCINEURIN-LIKE PHOSPHOESTERASE DOMAIN-CONTAINING PROTEIN"/>
    <property type="match status" value="1"/>
</dbReference>
<evidence type="ECO:0000313" key="3">
    <source>
        <dbReference type="EMBL" id="TPX58698.1"/>
    </source>
</evidence>
<accession>A0A507E6F3</accession>
<feature type="domain" description="Calcineurin-like phosphoesterase" evidence="2">
    <location>
        <begin position="6"/>
        <end position="149"/>
    </location>
</feature>
<dbReference type="CDD" id="cd00838">
    <property type="entry name" value="MPP_superfamily"/>
    <property type="match status" value="1"/>
</dbReference>
<organism evidence="3 4">
    <name type="scientific">Powellomyces hirtus</name>
    <dbReference type="NCBI Taxonomy" id="109895"/>
    <lineage>
        <taxon>Eukaryota</taxon>
        <taxon>Fungi</taxon>
        <taxon>Fungi incertae sedis</taxon>
        <taxon>Chytridiomycota</taxon>
        <taxon>Chytridiomycota incertae sedis</taxon>
        <taxon>Chytridiomycetes</taxon>
        <taxon>Spizellomycetales</taxon>
        <taxon>Powellomycetaceae</taxon>
        <taxon>Powellomyces</taxon>
    </lineage>
</organism>
<feature type="region of interest" description="Disordered" evidence="1">
    <location>
        <begin position="293"/>
        <end position="314"/>
    </location>
</feature>
<evidence type="ECO:0000313" key="4">
    <source>
        <dbReference type="Proteomes" id="UP000318582"/>
    </source>
</evidence>
<dbReference type="Proteomes" id="UP000318582">
    <property type="component" value="Unassembled WGS sequence"/>
</dbReference>
<evidence type="ECO:0000256" key="1">
    <source>
        <dbReference type="SAM" id="MobiDB-lite"/>
    </source>
</evidence>
<dbReference type="AlphaFoldDB" id="A0A507E6F3"/>
<sequence length="379" mass="41540">MSVVSRILLASDVHSKVENVYRMGMWLQQRRIKPDMTISCGDLVNVNHDQHGFASSIPARNSTHSPSTVSQSLRRAADMMAKARKQQEEQEFKAVLEGLRQITPNLYYVPGNHDPAEAFPDFHPARSIPRTAGTQEDGTVSESPLWQRMQTALGAVNFHGRLVRLAPNLLMGGFGGSVPQTLYHHHARVAAHPGYPYSEKDFGSGISDVMRRKRHILPGANVLSNASHKIPTNTDPDTHILVTHCGPAGVGTTDINKTPHEGPNTRLESGSHELQVSMSSPFYQGITEITYNRDGNRRHGRNAEPEGTSPRKKGAISGMLFHVHGHSHSAWGLSHLGSIPIINPGPLRDGRFAIATIEHGYGEGLVQRWALTGVEFATV</sequence>
<dbReference type="STRING" id="109895.A0A507E6F3"/>
<dbReference type="InterPro" id="IPR004843">
    <property type="entry name" value="Calcineurin-like_PHP"/>
</dbReference>
<dbReference type="Pfam" id="PF00149">
    <property type="entry name" value="Metallophos"/>
    <property type="match status" value="1"/>
</dbReference>
<comment type="caution">
    <text evidence="3">The sequence shown here is derived from an EMBL/GenBank/DDBJ whole genome shotgun (WGS) entry which is preliminary data.</text>
</comment>
<dbReference type="SUPFAM" id="SSF56300">
    <property type="entry name" value="Metallo-dependent phosphatases"/>
    <property type="match status" value="2"/>
</dbReference>
<proteinExistence type="predicted"/>
<name>A0A507E6F3_9FUNG</name>
<gene>
    <name evidence="3" type="ORF">PhCBS80983_g02947</name>
</gene>
<keyword evidence="4" id="KW-1185">Reference proteome</keyword>
<dbReference type="EMBL" id="QEAQ01000033">
    <property type="protein sequence ID" value="TPX58698.1"/>
    <property type="molecule type" value="Genomic_DNA"/>
</dbReference>
<dbReference type="InterPro" id="IPR029052">
    <property type="entry name" value="Metallo-depent_PP-like"/>
</dbReference>
<protein>
    <recommendedName>
        <fullName evidence="2">Calcineurin-like phosphoesterase domain-containing protein</fullName>
    </recommendedName>
</protein>
<dbReference type="PANTHER" id="PTHR37523">
    <property type="entry name" value="METALLOPHOSPHOESTERASE"/>
    <property type="match status" value="1"/>
</dbReference>
<dbReference type="GO" id="GO:0016787">
    <property type="term" value="F:hydrolase activity"/>
    <property type="evidence" value="ECO:0007669"/>
    <property type="project" value="InterPro"/>
</dbReference>
<feature type="compositionally biased region" description="Basic and acidic residues" evidence="1">
    <location>
        <begin position="294"/>
        <end position="304"/>
    </location>
</feature>
<evidence type="ECO:0000259" key="2">
    <source>
        <dbReference type="Pfam" id="PF00149"/>
    </source>
</evidence>